<evidence type="ECO:0000313" key="2">
    <source>
        <dbReference type="Proteomes" id="UP000538292"/>
    </source>
</evidence>
<dbReference type="Proteomes" id="UP000538292">
    <property type="component" value="Unassembled WGS sequence"/>
</dbReference>
<dbReference type="EMBL" id="JACEOL010000043">
    <property type="protein sequence ID" value="MBA4603216.1"/>
    <property type="molecule type" value="Genomic_DNA"/>
</dbReference>
<sequence length="132" mass="16048">MNIYITYGVANNDLEAIKKSLEKVLNIEFELHESSYWGEYYIWRSPDFEEIRISYNYVDEDWLERNFREYPVLIHLSELKKLDEIMHTIKKELSHFKLIRKTEIIPGVKSKEYLFINDKPLLISEQELKKLF</sequence>
<proteinExistence type="predicted"/>
<name>A0A7W2AT69_9BACL</name>
<reference evidence="1 2" key="1">
    <citation type="submission" date="2020-07" db="EMBL/GenBank/DDBJ databases">
        <title>Thermoactinomyces phylogeny.</title>
        <authorList>
            <person name="Dunlap C."/>
        </authorList>
    </citation>
    <scope>NUCLEOTIDE SEQUENCE [LARGE SCALE GENOMIC DNA]</scope>
    <source>
        <strain evidence="1 2">AMNI-1</strain>
    </source>
</reference>
<keyword evidence="2" id="KW-1185">Reference proteome</keyword>
<evidence type="ECO:0000313" key="1">
    <source>
        <dbReference type="EMBL" id="MBA4603216.1"/>
    </source>
</evidence>
<protein>
    <submittedName>
        <fullName evidence="1">Uncharacterized protein</fullName>
    </submittedName>
</protein>
<comment type="caution">
    <text evidence="1">The sequence shown here is derived from an EMBL/GenBank/DDBJ whole genome shotgun (WGS) entry which is preliminary data.</text>
</comment>
<dbReference type="AlphaFoldDB" id="A0A7W2AT69"/>
<organism evidence="1 2">
    <name type="scientific">Thermoactinomyces mirandus</name>
    <dbReference type="NCBI Taxonomy" id="2756294"/>
    <lineage>
        <taxon>Bacteria</taxon>
        <taxon>Bacillati</taxon>
        <taxon>Bacillota</taxon>
        <taxon>Bacilli</taxon>
        <taxon>Bacillales</taxon>
        <taxon>Thermoactinomycetaceae</taxon>
        <taxon>Thermoactinomyces</taxon>
    </lineage>
</organism>
<accession>A0A7W2AT69</accession>
<dbReference type="RefSeq" id="WP_181741541.1">
    <property type="nucleotide sequence ID" value="NZ_JACEOL010000043.1"/>
</dbReference>
<gene>
    <name evidence="1" type="ORF">H2C83_12985</name>
</gene>